<evidence type="ECO:0000256" key="3">
    <source>
        <dbReference type="ARBA" id="ARBA00004906"/>
    </source>
</evidence>
<evidence type="ECO:0000256" key="12">
    <source>
        <dbReference type="ARBA" id="ARBA00023136"/>
    </source>
</evidence>
<dbReference type="PANTHER" id="PTHR14155:SF627">
    <property type="entry name" value="OS06G0192800 PROTEIN"/>
    <property type="match status" value="1"/>
</dbReference>
<dbReference type="PROSITE" id="PS50089">
    <property type="entry name" value="ZF_RING_2"/>
    <property type="match status" value="1"/>
</dbReference>
<dbReference type="EMBL" id="HG996473">
    <property type="protein sequence ID" value="CAG1856071.1"/>
    <property type="molecule type" value="Genomic_DNA"/>
</dbReference>
<comment type="similarity">
    <text evidence="13">Belongs to the RING-type zinc finger family. ATL subfamily.</text>
</comment>
<dbReference type="EnsemblPlants" id="Ma07_t09170.1">
    <property type="protein sequence ID" value="Ma07_p09170.1"/>
    <property type="gene ID" value="Ma07_g09170"/>
</dbReference>
<dbReference type="GO" id="GO:0008270">
    <property type="term" value="F:zinc ion binding"/>
    <property type="evidence" value="ECO:0007669"/>
    <property type="project" value="UniProtKB-KW"/>
</dbReference>
<evidence type="ECO:0000259" key="16">
    <source>
        <dbReference type="PROSITE" id="PS50089"/>
    </source>
</evidence>
<comment type="catalytic activity">
    <reaction evidence="1">
        <text>S-ubiquitinyl-[E2 ubiquitin-conjugating enzyme]-L-cysteine + [acceptor protein]-L-lysine = [E2 ubiquitin-conjugating enzyme]-L-cysteine + N(6)-ubiquitinyl-[acceptor protein]-L-lysine.</text>
        <dbReference type="EC" id="2.3.2.27"/>
    </reaction>
</comment>
<dbReference type="Proteomes" id="UP000012960">
    <property type="component" value="Unplaced"/>
</dbReference>
<evidence type="ECO:0000256" key="4">
    <source>
        <dbReference type="ARBA" id="ARBA00012483"/>
    </source>
</evidence>
<keyword evidence="12 15" id="KW-0472">Membrane</keyword>
<evidence type="ECO:0000256" key="1">
    <source>
        <dbReference type="ARBA" id="ARBA00000900"/>
    </source>
</evidence>
<keyword evidence="6 15" id="KW-0812">Transmembrane</keyword>
<dbReference type="FunFam" id="3.30.40.10:FF:000187">
    <property type="entry name" value="E3 ubiquitin-protein ligase ATL6"/>
    <property type="match status" value="1"/>
</dbReference>
<feature type="transmembrane region" description="Helical" evidence="15">
    <location>
        <begin position="20"/>
        <end position="38"/>
    </location>
</feature>
<dbReference type="InParanoid" id="A0A804JTV8"/>
<evidence type="ECO:0000256" key="7">
    <source>
        <dbReference type="ARBA" id="ARBA00022723"/>
    </source>
</evidence>
<feature type="domain" description="RING-type" evidence="16">
    <location>
        <begin position="86"/>
        <end position="128"/>
    </location>
</feature>
<comment type="subcellular location">
    <subcellularLocation>
        <location evidence="2">Membrane</location>
        <topology evidence="2">Single-pass membrane protein</topology>
    </subcellularLocation>
</comment>
<dbReference type="Pfam" id="PF13639">
    <property type="entry name" value="zf-RING_2"/>
    <property type="match status" value="1"/>
</dbReference>
<evidence type="ECO:0000256" key="10">
    <source>
        <dbReference type="ARBA" id="ARBA00022833"/>
    </source>
</evidence>
<evidence type="ECO:0000256" key="5">
    <source>
        <dbReference type="ARBA" id="ARBA00022679"/>
    </source>
</evidence>
<dbReference type="GO" id="GO:0061630">
    <property type="term" value="F:ubiquitin protein ligase activity"/>
    <property type="evidence" value="ECO:0007669"/>
    <property type="project" value="UniProtKB-EC"/>
</dbReference>
<evidence type="ECO:0000313" key="18">
    <source>
        <dbReference type="EnsemblPlants" id="Ma07_p09170.1"/>
    </source>
</evidence>
<accession>A0A804JTV8</accession>
<gene>
    <name evidence="17" type="ORF">GSMUA_45670.1</name>
</gene>
<protein>
    <recommendedName>
        <fullName evidence="4">RING-type E3 ubiquitin transferase</fullName>
        <ecNumber evidence="4">2.3.2.27</ecNumber>
    </recommendedName>
</protein>
<dbReference type="SUPFAM" id="SSF57850">
    <property type="entry name" value="RING/U-box"/>
    <property type="match status" value="1"/>
</dbReference>
<reference evidence="17" key="1">
    <citation type="submission" date="2021-03" db="EMBL/GenBank/DDBJ databases">
        <authorList>
            <consortium name="Genoscope - CEA"/>
            <person name="William W."/>
        </authorList>
    </citation>
    <scope>NUCLEOTIDE SEQUENCE</scope>
    <source>
        <strain evidence="17">Doubled-haploid Pahang</strain>
    </source>
</reference>
<dbReference type="EC" id="2.3.2.27" evidence="4"/>
<reference evidence="18" key="2">
    <citation type="submission" date="2021-05" db="UniProtKB">
        <authorList>
            <consortium name="EnsemblPlants"/>
        </authorList>
    </citation>
    <scope>IDENTIFICATION</scope>
    <source>
        <strain evidence="18">subsp. malaccensis</strain>
    </source>
</reference>
<evidence type="ECO:0000256" key="9">
    <source>
        <dbReference type="ARBA" id="ARBA00022786"/>
    </source>
</evidence>
<dbReference type="InterPro" id="IPR013083">
    <property type="entry name" value="Znf_RING/FYVE/PHD"/>
</dbReference>
<dbReference type="AlphaFoldDB" id="A0A804JTV8"/>
<comment type="pathway">
    <text evidence="3">Protein modification; protein ubiquitination.</text>
</comment>
<sequence length="177" mass="18762">MSNNGSASAADQTACCSSGTTIGLIGVFLFLIVVYVVIHYTRCLELEPDGRWHDRQKPGLDPSAIAALPSFAYRRGADGRSGSEECCVCLSVVEEGEVVRVLPSCDHRFHAACVDLWLQVHRTCPLCRADAAPGRAVEGVKTADVAGAPPSLAPPSELHTVVLVMDVGESSASQPMR</sequence>
<dbReference type="OrthoDB" id="8062037at2759"/>
<name>A0A804JTV8_MUSAM</name>
<keyword evidence="8 14" id="KW-0863">Zinc-finger</keyword>
<dbReference type="InterPro" id="IPR001841">
    <property type="entry name" value="Znf_RING"/>
</dbReference>
<evidence type="ECO:0000256" key="6">
    <source>
        <dbReference type="ARBA" id="ARBA00022692"/>
    </source>
</evidence>
<evidence type="ECO:0000256" key="14">
    <source>
        <dbReference type="PROSITE-ProRule" id="PRU00175"/>
    </source>
</evidence>
<organism evidence="18 19">
    <name type="scientific">Musa acuminata subsp. malaccensis</name>
    <name type="common">Wild banana</name>
    <name type="synonym">Musa malaccensis</name>
    <dbReference type="NCBI Taxonomy" id="214687"/>
    <lineage>
        <taxon>Eukaryota</taxon>
        <taxon>Viridiplantae</taxon>
        <taxon>Streptophyta</taxon>
        <taxon>Embryophyta</taxon>
        <taxon>Tracheophyta</taxon>
        <taxon>Spermatophyta</taxon>
        <taxon>Magnoliopsida</taxon>
        <taxon>Liliopsida</taxon>
        <taxon>Zingiberales</taxon>
        <taxon>Musaceae</taxon>
        <taxon>Musa</taxon>
    </lineage>
</organism>
<evidence type="ECO:0000313" key="17">
    <source>
        <dbReference type="EMBL" id="CAG1856071.1"/>
    </source>
</evidence>
<evidence type="ECO:0000256" key="13">
    <source>
        <dbReference type="ARBA" id="ARBA00024209"/>
    </source>
</evidence>
<keyword evidence="7" id="KW-0479">Metal-binding</keyword>
<evidence type="ECO:0000313" key="19">
    <source>
        <dbReference type="Proteomes" id="UP000012960"/>
    </source>
</evidence>
<keyword evidence="11 15" id="KW-1133">Transmembrane helix</keyword>
<dbReference type="OMA" id="SEECCVC"/>
<keyword evidence="9" id="KW-0833">Ubl conjugation pathway</keyword>
<dbReference type="Gene3D" id="3.30.40.10">
    <property type="entry name" value="Zinc/RING finger domain, C3HC4 (zinc finger)"/>
    <property type="match status" value="1"/>
</dbReference>
<dbReference type="Gramene" id="Ma07_t09170.1">
    <property type="protein sequence ID" value="Ma07_p09170.1"/>
    <property type="gene ID" value="Ma07_g09170"/>
</dbReference>
<evidence type="ECO:0000256" key="2">
    <source>
        <dbReference type="ARBA" id="ARBA00004167"/>
    </source>
</evidence>
<dbReference type="UniPathway" id="UPA00143"/>
<keyword evidence="10" id="KW-0862">Zinc</keyword>
<keyword evidence="19" id="KW-1185">Reference proteome</keyword>
<dbReference type="InterPro" id="IPR053238">
    <property type="entry name" value="RING-H2_zinc_finger"/>
</dbReference>
<dbReference type="GO" id="GO:0016567">
    <property type="term" value="P:protein ubiquitination"/>
    <property type="evidence" value="ECO:0007669"/>
    <property type="project" value="UniProtKB-UniPathway"/>
</dbReference>
<proteinExistence type="inferred from homology"/>
<evidence type="ECO:0000256" key="8">
    <source>
        <dbReference type="ARBA" id="ARBA00022771"/>
    </source>
</evidence>
<dbReference type="GO" id="GO:0016020">
    <property type="term" value="C:membrane"/>
    <property type="evidence" value="ECO:0007669"/>
    <property type="project" value="UniProtKB-SubCell"/>
</dbReference>
<dbReference type="SMART" id="SM00184">
    <property type="entry name" value="RING"/>
    <property type="match status" value="1"/>
</dbReference>
<keyword evidence="5" id="KW-0808">Transferase</keyword>
<dbReference type="PANTHER" id="PTHR14155">
    <property type="entry name" value="RING FINGER DOMAIN-CONTAINING"/>
    <property type="match status" value="1"/>
</dbReference>
<evidence type="ECO:0000256" key="11">
    <source>
        <dbReference type="ARBA" id="ARBA00022989"/>
    </source>
</evidence>
<evidence type="ECO:0000256" key="15">
    <source>
        <dbReference type="SAM" id="Phobius"/>
    </source>
</evidence>